<dbReference type="STRING" id="1220579.GCA_001571345_00918"/>
<name>A0A318PH60_KOMXY</name>
<protein>
    <submittedName>
        <fullName evidence="2">N-acetyltransferase</fullName>
    </submittedName>
</protein>
<dbReference type="InterPro" id="IPR000182">
    <property type="entry name" value="GNAT_dom"/>
</dbReference>
<dbReference type="CDD" id="cd04301">
    <property type="entry name" value="NAT_SF"/>
    <property type="match status" value="1"/>
</dbReference>
<dbReference type="GO" id="GO:0016747">
    <property type="term" value="F:acyltransferase activity, transferring groups other than amino-acyl groups"/>
    <property type="evidence" value="ECO:0007669"/>
    <property type="project" value="InterPro"/>
</dbReference>
<reference evidence="2 3" key="1">
    <citation type="submission" date="2017-07" db="EMBL/GenBank/DDBJ databases">
        <title>A draft genome sequence of Komagataeibacter xylinus LMG 1515.</title>
        <authorList>
            <person name="Skraban J."/>
            <person name="Cleenwerck I."/>
            <person name="Vandamme P."/>
            <person name="Trcek J."/>
        </authorList>
    </citation>
    <scope>NUCLEOTIDE SEQUENCE [LARGE SCALE GENOMIC DNA]</scope>
    <source>
        <strain evidence="2 3">LMG 1515</strain>
    </source>
</reference>
<accession>A0A318PH60</accession>
<sequence>MRQPVLPSGRPSASWAPMQPGHLPAVVALAARLHPGCPERADVLDERRRLCPAGCRVLLGENGQVGGYMLSHPWRMSHPPLLDTHLGHLPHRPDCWYLHDIAIDPALRGQGHAHAALRHLNAQARLQGVKWLALMAAEGARALWAHLGFAPIPDVPAAITTSYGADACPMRRALDIFQNNTGAEAF</sequence>
<keyword evidence="3" id="KW-1185">Reference proteome</keyword>
<dbReference type="InterPro" id="IPR016181">
    <property type="entry name" value="Acyl_CoA_acyltransferase"/>
</dbReference>
<comment type="caution">
    <text evidence="2">The sequence shown here is derived from an EMBL/GenBank/DDBJ whole genome shotgun (WGS) entry which is preliminary data.</text>
</comment>
<proteinExistence type="predicted"/>
<organism evidence="2 3">
    <name type="scientific">Komagataeibacter xylinus</name>
    <name type="common">Gluconacetobacter xylinus</name>
    <dbReference type="NCBI Taxonomy" id="28448"/>
    <lineage>
        <taxon>Bacteria</taxon>
        <taxon>Pseudomonadati</taxon>
        <taxon>Pseudomonadota</taxon>
        <taxon>Alphaproteobacteria</taxon>
        <taxon>Acetobacterales</taxon>
        <taxon>Acetobacteraceae</taxon>
        <taxon>Komagataeibacter</taxon>
    </lineage>
</organism>
<dbReference type="OrthoDB" id="359414at2"/>
<feature type="domain" description="N-acetyltransferase" evidence="1">
    <location>
        <begin position="13"/>
        <end position="175"/>
    </location>
</feature>
<dbReference type="Gene3D" id="3.40.630.30">
    <property type="match status" value="1"/>
</dbReference>
<dbReference type="SUPFAM" id="SSF55729">
    <property type="entry name" value="Acyl-CoA N-acyltransferases (Nat)"/>
    <property type="match status" value="1"/>
</dbReference>
<evidence type="ECO:0000313" key="2">
    <source>
        <dbReference type="EMBL" id="PYD56479.1"/>
    </source>
</evidence>
<dbReference type="Proteomes" id="UP000248257">
    <property type="component" value="Unassembled WGS sequence"/>
</dbReference>
<dbReference type="PROSITE" id="PS51186">
    <property type="entry name" value="GNAT"/>
    <property type="match status" value="1"/>
</dbReference>
<evidence type="ECO:0000313" key="3">
    <source>
        <dbReference type="Proteomes" id="UP000248257"/>
    </source>
</evidence>
<keyword evidence="2" id="KW-0808">Transferase</keyword>
<dbReference type="Pfam" id="PF00583">
    <property type="entry name" value="Acetyltransf_1"/>
    <property type="match status" value="1"/>
</dbReference>
<dbReference type="EMBL" id="NKUC01000022">
    <property type="protein sequence ID" value="PYD56479.1"/>
    <property type="molecule type" value="Genomic_DNA"/>
</dbReference>
<dbReference type="RefSeq" id="WP_061272324.1">
    <property type="nucleotide sequence ID" value="NZ_CBCRXN010000020.1"/>
</dbReference>
<gene>
    <name evidence="2" type="ORF">CFR75_10820</name>
</gene>
<dbReference type="AlphaFoldDB" id="A0A318PH60"/>
<evidence type="ECO:0000259" key="1">
    <source>
        <dbReference type="PROSITE" id="PS51186"/>
    </source>
</evidence>